<dbReference type="PROSITE" id="PS51063">
    <property type="entry name" value="HTH_CRP_2"/>
    <property type="match status" value="1"/>
</dbReference>
<dbReference type="EMBL" id="SUMG01000004">
    <property type="protein sequence ID" value="NBG87811.1"/>
    <property type="molecule type" value="Genomic_DNA"/>
</dbReference>
<dbReference type="Proteomes" id="UP000449710">
    <property type="component" value="Unassembled WGS sequence"/>
</dbReference>
<evidence type="ECO:0000256" key="2">
    <source>
        <dbReference type="ARBA" id="ARBA00023125"/>
    </source>
</evidence>
<feature type="domain" description="HTH crp-type" evidence="5">
    <location>
        <begin position="147"/>
        <end position="213"/>
    </location>
</feature>
<dbReference type="GO" id="GO:0003700">
    <property type="term" value="F:DNA-binding transcription factor activity"/>
    <property type="evidence" value="ECO:0007669"/>
    <property type="project" value="TreeGrafter"/>
</dbReference>
<dbReference type="SUPFAM" id="SSF51206">
    <property type="entry name" value="cAMP-binding domain-like"/>
    <property type="match status" value="1"/>
</dbReference>
<dbReference type="InterPro" id="IPR014710">
    <property type="entry name" value="RmlC-like_jellyroll"/>
</dbReference>
<dbReference type="InterPro" id="IPR036390">
    <property type="entry name" value="WH_DNA-bd_sf"/>
</dbReference>
<evidence type="ECO:0000259" key="5">
    <source>
        <dbReference type="PROSITE" id="PS51063"/>
    </source>
</evidence>
<dbReference type="AlphaFoldDB" id="A0AA43XK28"/>
<name>A0AA43XK28_9CLOT</name>
<keyword evidence="1" id="KW-0805">Transcription regulation</keyword>
<reference evidence="6 7" key="1">
    <citation type="submission" date="2019-04" db="EMBL/GenBank/DDBJ databases">
        <title>Isachenkonia alkalipeptolytica gen. nov. sp. nov. a new anaerobic, alkiliphilic organothrophic bacterium capable to reduce synthesized ferrihydrite isolated from a soda lake.</title>
        <authorList>
            <person name="Toshchakov S.V."/>
            <person name="Zavarzina D.G."/>
            <person name="Zhilina T.N."/>
            <person name="Kostrikina N.A."/>
            <person name="Kublanov I.V."/>
        </authorList>
    </citation>
    <scope>NUCLEOTIDE SEQUENCE [LARGE SCALE GENOMIC DNA]</scope>
    <source>
        <strain evidence="6 7">Z-1701</strain>
    </source>
</reference>
<dbReference type="CDD" id="cd00038">
    <property type="entry name" value="CAP_ED"/>
    <property type="match status" value="1"/>
</dbReference>
<accession>A0AA43XK28</accession>
<comment type="caution">
    <text evidence="6">The sequence shown here is derived from an EMBL/GenBank/DDBJ whole genome shotgun (WGS) entry which is preliminary data.</text>
</comment>
<dbReference type="SMART" id="SM00419">
    <property type="entry name" value="HTH_CRP"/>
    <property type="match status" value="1"/>
</dbReference>
<evidence type="ECO:0000313" key="6">
    <source>
        <dbReference type="EMBL" id="NBG87811.1"/>
    </source>
</evidence>
<dbReference type="GO" id="GO:0003677">
    <property type="term" value="F:DNA binding"/>
    <property type="evidence" value="ECO:0007669"/>
    <property type="project" value="UniProtKB-KW"/>
</dbReference>
<evidence type="ECO:0000256" key="1">
    <source>
        <dbReference type="ARBA" id="ARBA00023015"/>
    </source>
</evidence>
<keyword evidence="2" id="KW-0238">DNA-binding</keyword>
<keyword evidence="3" id="KW-0804">Transcription</keyword>
<dbReference type="Gene3D" id="1.10.10.10">
    <property type="entry name" value="Winged helix-like DNA-binding domain superfamily/Winged helix DNA-binding domain"/>
    <property type="match status" value="1"/>
</dbReference>
<dbReference type="InterPro" id="IPR018490">
    <property type="entry name" value="cNMP-bd_dom_sf"/>
</dbReference>
<dbReference type="Pfam" id="PF00027">
    <property type="entry name" value="cNMP_binding"/>
    <property type="match status" value="1"/>
</dbReference>
<proteinExistence type="predicted"/>
<dbReference type="SUPFAM" id="SSF46785">
    <property type="entry name" value="Winged helix' DNA-binding domain"/>
    <property type="match status" value="1"/>
</dbReference>
<dbReference type="PANTHER" id="PTHR24567">
    <property type="entry name" value="CRP FAMILY TRANSCRIPTIONAL REGULATORY PROTEIN"/>
    <property type="match status" value="1"/>
</dbReference>
<dbReference type="InterPro" id="IPR000595">
    <property type="entry name" value="cNMP-bd_dom"/>
</dbReference>
<organism evidence="6 7">
    <name type="scientific">Isachenkonia alkalipeptolytica</name>
    <dbReference type="NCBI Taxonomy" id="2565777"/>
    <lineage>
        <taxon>Bacteria</taxon>
        <taxon>Bacillati</taxon>
        <taxon>Bacillota</taxon>
        <taxon>Clostridia</taxon>
        <taxon>Eubacteriales</taxon>
        <taxon>Clostridiaceae</taxon>
        <taxon>Isachenkonia</taxon>
    </lineage>
</organism>
<gene>
    <name evidence="6" type="ORF">ISALK_04790</name>
</gene>
<dbReference type="PROSITE" id="PS50042">
    <property type="entry name" value="CNMP_BINDING_3"/>
    <property type="match status" value="1"/>
</dbReference>
<dbReference type="Pfam" id="PF13545">
    <property type="entry name" value="HTH_Crp_2"/>
    <property type="match status" value="1"/>
</dbReference>
<dbReference type="InterPro" id="IPR050397">
    <property type="entry name" value="Env_Response_Regulators"/>
</dbReference>
<evidence type="ECO:0000313" key="7">
    <source>
        <dbReference type="Proteomes" id="UP000449710"/>
    </source>
</evidence>
<evidence type="ECO:0000259" key="4">
    <source>
        <dbReference type="PROSITE" id="PS50042"/>
    </source>
</evidence>
<keyword evidence="7" id="KW-1185">Reference proteome</keyword>
<dbReference type="SMART" id="SM00100">
    <property type="entry name" value="cNMP"/>
    <property type="match status" value="1"/>
</dbReference>
<dbReference type="InterPro" id="IPR012318">
    <property type="entry name" value="HTH_CRP"/>
</dbReference>
<dbReference type="InterPro" id="IPR036388">
    <property type="entry name" value="WH-like_DNA-bd_sf"/>
</dbReference>
<dbReference type="GO" id="GO:0005829">
    <property type="term" value="C:cytosol"/>
    <property type="evidence" value="ECO:0007669"/>
    <property type="project" value="TreeGrafter"/>
</dbReference>
<evidence type="ECO:0000256" key="3">
    <source>
        <dbReference type="ARBA" id="ARBA00023163"/>
    </source>
</evidence>
<dbReference type="RefSeq" id="WP_160719657.1">
    <property type="nucleotide sequence ID" value="NZ_SUMG01000004.1"/>
</dbReference>
<feature type="domain" description="Cyclic nucleotide-binding" evidence="4">
    <location>
        <begin position="11"/>
        <end position="133"/>
    </location>
</feature>
<protein>
    <submittedName>
        <fullName evidence="6">Crp/Fnr family transcriptional regulator</fullName>
    </submittedName>
</protein>
<sequence>MEAEFQEILPFFTILNKEEKEEFQRQSEILKGDPGKVIVEAGVVCQKVYFVLEGSLRVFQLSEEGREMTLYRARKGEACLFSLTCIMKEEALNTITVVEKKAKLVGIPVDYFEKLMSENIEFQRYFLRRLLRKISSLMSRTEAVTFLSIEQRLAKYLQDHFLNNSSTTLATTHEKIAAEIGTAREVISRMLKTFQEEEVITLSRGKITLLSRKKLKNKLPL</sequence>
<dbReference type="Gene3D" id="2.60.120.10">
    <property type="entry name" value="Jelly Rolls"/>
    <property type="match status" value="1"/>
</dbReference>
<dbReference type="PANTHER" id="PTHR24567:SF74">
    <property type="entry name" value="HTH-TYPE TRANSCRIPTIONAL REGULATOR ARCR"/>
    <property type="match status" value="1"/>
</dbReference>